<comment type="pathway">
    <text evidence="6">Protein modification; protein glycosylation.</text>
</comment>
<comment type="function">
    <text evidence="6">Required for efficient N-glycosylation. Necessary for maintaining optimal levels of dolichol-linked oligosaccharides. Hydrolyzes dolichyl pyrophosphate at a very high rate and dolichyl monophosphate at a much lower rate. Does not act on phosphatidate.</text>
</comment>
<feature type="domain" description="Phosphatidic acid phosphatase type 2/haloperoxidase" evidence="7">
    <location>
        <begin position="59"/>
        <end position="169"/>
    </location>
</feature>
<dbReference type="PANTHER" id="PTHR11247">
    <property type="entry name" value="PALMITOYL-PROTEIN THIOESTERASE/DOLICHYLDIPHOSPHATASE 1"/>
    <property type="match status" value="1"/>
</dbReference>
<keyword evidence="6" id="KW-0256">Endoplasmic reticulum</keyword>
<protein>
    <recommendedName>
        <fullName evidence="6">Dolichyldiphosphatase</fullName>
        <ecNumber evidence="6">3.6.1.43</ecNumber>
    </recommendedName>
</protein>
<dbReference type="Gene3D" id="1.20.144.10">
    <property type="entry name" value="Phosphatidic acid phosphatase type 2/haloperoxidase"/>
    <property type="match status" value="1"/>
</dbReference>
<dbReference type="InterPro" id="IPR039667">
    <property type="entry name" value="Dolichyldiphosphatase_PAP2"/>
</dbReference>
<gene>
    <name evidence="8" type="ORF">GFSPODELE1_LOCUS2205</name>
</gene>
<keyword evidence="3 6" id="KW-0378">Hydrolase</keyword>
<dbReference type="CDD" id="cd03382">
    <property type="entry name" value="PAP2_dolichyldiphosphatase"/>
    <property type="match status" value="1"/>
</dbReference>
<dbReference type="EC" id="3.6.1.43" evidence="6"/>
<feature type="transmembrane region" description="Helical" evidence="6">
    <location>
        <begin position="20"/>
        <end position="40"/>
    </location>
</feature>
<keyword evidence="4 6" id="KW-1133">Transmembrane helix</keyword>
<evidence type="ECO:0000256" key="5">
    <source>
        <dbReference type="ARBA" id="ARBA00023136"/>
    </source>
</evidence>
<evidence type="ECO:0000256" key="3">
    <source>
        <dbReference type="ARBA" id="ARBA00022801"/>
    </source>
</evidence>
<feature type="transmembrane region" description="Helical" evidence="6">
    <location>
        <begin position="148"/>
        <end position="167"/>
    </location>
</feature>
<accession>A0ABP1CS94</accession>
<keyword evidence="2 6" id="KW-0812">Transmembrane</keyword>
<dbReference type="InterPro" id="IPR000326">
    <property type="entry name" value="PAP2/HPO"/>
</dbReference>
<feature type="transmembrane region" description="Helical" evidence="6">
    <location>
        <begin position="124"/>
        <end position="142"/>
    </location>
</feature>
<organism evidence="8 9">
    <name type="scientific">Somion occarium</name>
    <dbReference type="NCBI Taxonomy" id="3059160"/>
    <lineage>
        <taxon>Eukaryota</taxon>
        <taxon>Fungi</taxon>
        <taxon>Dikarya</taxon>
        <taxon>Basidiomycota</taxon>
        <taxon>Agaricomycotina</taxon>
        <taxon>Agaricomycetes</taxon>
        <taxon>Polyporales</taxon>
        <taxon>Cerrenaceae</taxon>
        <taxon>Somion</taxon>
    </lineage>
</organism>
<comment type="subcellular location">
    <subcellularLocation>
        <location evidence="6">Endoplasmic reticulum membrane</location>
        <topology evidence="6">Multi-pass membrane protein</topology>
    </subcellularLocation>
    <subcellularLocation>
        <location evidence="1">Membrane</location>
        <topology evidence="1">Multi-pass membrane protein</topology>
    </subcellularLocation>
</comment>
<evidence type="ECO:0000313" key="8">
    <source>
        <dbReference type="EMBL" id="CAL1698556.1"/>
    </source>
</evidence>
<reference evidence="9" key="1">
    <citation type="submission" date="2024-04" db="EMBL/GenBank/DDBJ databases">
        <authorList>
            <person name="Shaw F."/>
            <person name="Minotto A."/>
        </authorList>
    </citation>
    <scope>NUCLEOTIDE SEQUENCE [LARGE SCALE GENOMIC DNA]</scope>
</reference>
<comment type="catalytic activity">
    <reaction evidence="6">
        <text>a di-trans,poly-cis-dolichyl diphosphate + H2O = a di-trans,poly-cis-dolichyl phosphate + phosphate + H(+)</text>
        <dbReference type="Rhea" id="RHEA:14385"/>
        <dbReference type="Rhea" id="RHEA-COMP:19498"/>
        <dbReference type="Rhea" id="RHEA-COMP:19506"/>
        <dbReference type="ChEBI" id="CHEBI:15377"/>
        <dbReference type="ChEBI" id="CHEBI:15378"/>
        <dbReference type="ChEBI" id="CHEBI:43474"/>
        <dbReference type="ChEBI" id="CHEBI:57497"/>
        <dbReference type="ChEBI" id="CHEBI:57683"/>
        <dbReference type="EC" id="3.6.1.43"/>
    </reaction>
</comment>
<evidence type="ECO:0000256" key="6">
    <source>
        <dbReference type="RuleBase" id="RU367078"/>
    </source>
</evidence>
<comment type="similarity">
    <text evidence="6">Belongs to the dolichyldiphosphatase family.</text>
</comment>
<evidence type="ECO:0000259" key="7">
    <source>
        <dbReference type="Pfam" id="PF01569"/>
    </source>
</evidence>
<evidence type="ECO:0000256" key="2">
    <source>
        <dbReference type="ARBA" id="ARBA00022692"/>
    </source>
</evidence>
<evidence type="ECO:0000313" key="9">
    <source>
        <dbReference type="Proteomes" id="UP001497453"/>
    </source>
</evidence>
<keyword evidence="5 6" id="KW-0472">Membrane</keyword>
<sequence length="236" mass="27358">MARSALDLTYVLYDETSHVSLAFALLTLSPILLNAAYAALCVQTRELIYVEMWAGQMLCECLNYILKKIIKQERPNLDMGSGYGFPSSHSQWMGYFATFLICHFTFRHRFVSTGYPILDRLRDFFLHAFIVSWSSAVAFSRYHLSYHTAPQVLGGFSVGVLFGLVYYMTLEYIPSRRPTSLPGRLKTGLLAIPIFTWFRVRDSWAIWPDGGLDPQYLRWRAEWDAKRLLQNKRKRT</sequence>
<dbReference type="Pfam" id="PF01569">
    <property type="entry name" value="PAP2"/>
    <property type="match status" value="1"/>
</dbReference>
<dbReference type="InterPro" id="IPR036938">
    <property type="entry name" value="PAP2/HPO_sf"/>
</dbReference>
<evidence type="ECO:0000256" key="4">
    <source>
        <dbReference type="ARBA" id="ARBA00022989"/>
    </source>
</evidence>
<dbReference type="Proteomes" id="UP001497453">
    <property type="component" value="Chromosome 10"/>
</dbReference>
<evidence type="ECO:0000256" key="1">
    <source>
        <dbReference type="ARBA" id="ARBA00004141"/>
    </source>
</evidence>
<proteinExistence type="inferred from homology"/>
<dbReference type="EMBL" id="OZ037953">
    <property type="protein sequence ID" value="CAL1698556.1"/>
    <property type="molecule type" value="Genomic_DNA"/>
</dbReference>
<dbReference type="PANTHER" id="PTHR11247:SF1">
    <property type="entry name" value="DOLICHYLDIPHOSPHATASE 1"/>
    <property type="match status" value="1"/>
</dbReference>
<dbReference type="SUPFAM" id="SSF48317">
    <property type="entry name" value="Acid phosphatase/Vanadium-dependent haloperoxidase"/>
    <property type="match status" value="1"/>
</dbReference>
<name>A0ABP1CS94_9APHY</name>
<keyword evidence="9" id="KW-1185">Reference proteome</keyword>